<name>A0A0B1PDF9_UNCNE</name>
<dbReference type="AlphaFoldDB" id="A0A0B1PDF9"/>
<feature type="compositionally biased region" description="Polar residues" evidence="1">
    <location>
        <begin position="180"/>
        <end position="200"/>
    </location>
</feature>
<organism evidence="2 3">
    <name type="scientific">Uncinula necator</name>
    <name type="common">Grape powdery mildew</name>
    <dbReference type="NCBI Taxonomy" id="52586"/>
    <lineage>
        <taxon>Eukaryota</taxon>
        <taxon>Fungi</taxon>
        <taxon>Dikarya</taxon>
        <taxon>Ascomycota</taxon>
        <taxon>Pezizomycotina</taxon>
        <taxon>Leotiomycetes</taxon>
        <taxon>Erysiphales</taxon>
        <taxon>Erysiphaceae</taxon>
        <taxon>Erysiphe</taxon>
    </lineage>
</organism>
<dbReference type="Proteomes" id="UP000030854">
    <property type="component" value="Unassembled WGS sequence"/>
</dbReference>
<dbReference type="HOGENOM" id="CLU_403424_0_0_1"/>
<proteinExistence type="predicted"/>
<protein>
    <submittedName>
        <fullName evidence="2">Uncharacterized protein</fullName>
    </submittedName>
</protein>
<feature type="region of interest" description="Disordered" evidence="1">
    <location>
        <begin position="16"/>
        <end position="54"/>
    </location>
</feature>
<evidence type="ECO:0000256" key="1">
    <source>
        <dbReference type="SAM" id="MobiDB-lite"/>
    </source>
</evidence>
<gene>
    <name evidence="2" type="ORF">EV44_g5381</name>
</gene>
<dbReference type="STRING" id="52586.A0A0B1PDF9"/>
<feature type="region of interest" description="Disordered" evidence="1">
    <location>
        <begin position="135"/>
        <end position="201"/>
    </location>
</feature>
<accession>A0A0B1PDF9</accession>
<keyword evidence="3" id="KW-1185">Reference proteome</keyword>
<reference evidence="2 3" key="1">
    <citation type="journal article" date="2014" name="BMC Genomics">
        <title>Adaptive genomic structural variation in the grape powdery mildew pathogen, Erysiphe necator.</title>
        <authorList>
            <person name="Jones L."/>
            <person name="Riaz S."/>
            <person name="Morales-Cruz A."/>
            <person name="Amrine K.C."/>
            <person name="McGuire B."/>
            <person name="Gubler W.D."/>
            <person name="Walker M.A."/>
            <person name="Cantu D."/>
        </authorList>
    </citation>
    <scope>NUCLEOTIDE SEQUENCE [LARGE SCALE GENOMIC DNA]</scope>
    <source>
        <strain evidence="3">c</strain>
    </source>
</reference>
<evidence type="ECO:0000313" key="2">
    <source>
        <dbReference type="EMBL" id="KHJ35370.1"/>
    </source>
</evidence>
<feature type="compositionally biased region" description="Basic and acidic residues" evidence="1">
    <location>
        <begin position="168"/>
        <end position="177"/>
    </location>
</feature>
<feature type="compositionally biased region" description="Basic and acidic residues" evidence="1">
    <location>
        <begin position="35"/>
        <end position="49"/>
    </location>
</feature>
<comment type="caution">
    <text evidence="2">The sequence shown here is derived from an EMBL/GenBank/DDBJ whole genome shotgun (WGS) entry which is preliminary data.</text>
</comment>
<feature type="compositionally biased region" description="Polar residues" evidence="1">
    <location>
        <begin position="135"/>
        <end position="167"/>
    </location>
</feature>
<evidence type="ECO:0000313" key="3">
    <source>
        <dbReference type="Proteomes" id="UP000030854"/>
    </source>
</evidence>
<dbReference type="EMBL" id="JNVN01000421">
    <property type="protein sequence ID" value="KHJ35370.1"/>
    <property type="molecule type" value="Genomic_DNA"/>
</dbReference>
<sequence>MASDIHSTLKYTSLTQKYGLQNPPKSPVGITLPSSDKKSTVYRSNDKAPKLGTASKEMSSIEIIEKMFEDFDGTHLDQKKSDQNVAHKSDTKNFQGISTMNKLSPGGSQLDPKMIYYPAPVPSMLNLPKKLSKRPSSMTFSHMKSKSIGTTTSNLNPTTWQSSTANKDVSDSIESDKYLSPTQVTGATNIGKQRPSQDLTNLPPHVRASIFFEEQNHTQDVLKLKDDSAVATLDSILDASAHTPVSVFTDHTFARNSIQLSWSEQKRKNSCSYLKRQKDNSNEEVEGLGDQEEISNNIEFDPFSNNASSISDNQLDLRLSIEPLKDLKSDEKLCDSELCDEIYENEVFCSPPTTLLAELQMRKQRQKQRTQPLTKTFPNGIHSTLLELDTAIQTEQKTRRKGRTILAWEDPAIAEAQAAMQDDEDVPLGILYPKNITKSRPLGLLEQRTLGDQKPLNQKLNRSQDRLVSSQGMNLNNNFSENNNLGTNNIQVQRGLQRSYKLPLIDSARSKSSECVPPALTSLNPVALPYFEKTAGSLLAIHERQSALRSASIQNLKNFSGSYKSQQKPSLNVTGDLQNQGHCQYFHVPQTPSQKINFKSSAPISPNYITQPFSDNIAFGQSWGTNPNGLVMNQDHLNPNKYMTNMNIMPINMTTLQPAEQGQMDRVERWRQSVMPLIKPSV</sequence>